<feature type="chain" id="PRO_5046089701" description="WxL domain-containing protein" evidence="1">
    <location>
        <begin position="27"/>
        <end position="709"/>
    </location>
</feature>
<name>A0ABX1L391_9LACO</name>
<comment type="caution">
    <text evidence="2">The sequence shown here is derived from an EMBL/GenBank/DDBJ whole genome shotgun (WGS) entry which is preliminary data.</text>
</comment>
<feature type="signal peptide" evidence="1">
    <location>
        <begin position="1"/>
        <end position="26"/>
    </location>
</feature>
<organism evidence="2 3">
    <name type="scientific">Levilactobacillus tujiorum</name>
    <dbReference type="NCBI Taxonomy" id="2912243"/>
    <lineage>
        <taxon>Bacteria</taxon>
        <taxon>Bacillati</taxon>
        <taxon>Bacillota</taxon>
        <taxon>Bacilli</taxon>
        <taxon>Lactobacillales</taxon>
        <taxon>Lactobacillaceae</taxon>
        <taxon>Levilactobacillus</taxon>
    </lineage>
</organism>
<dbReference type="Gene3D" id="2.60.120.200">
    <property type="match status" value="1"/>
</dbReference>
<keyword evidence="3" id="KW-1185">Reference proteome</keyword>
<proteinExistence type="predicted"/>
<dbReference type="SUPFAM" id="SSF49899">
    <property type="entry name" value="Concanavalin A-like lectins/glucanases"/>
    <property type="match status" value="1"/>
</dbReference>
<keyword evidence="1" id="KW-0732">Signal</keyword>
<evidence type="ECO:0000256" key="1">
    <source>
        <dbReference type="SAM" id="SignalP"/>
    </source>
</evidence>
<dbReference type="Proteomes" id="UP000707477">
    <property type="component" value="Unassembled WGS sequence"/>
</dbReference>
<dbReference type="EMBL" id="JAAVSD010000002">
    <property type="protein sequence ID" value="NLR28733.1"/>
    <property type="molecule type" value="Genomic_DNA"/>
</dbReference>
<dbReference type="InterPro" id="IPR013320">
    <property type="entry name" value="ConA-like_dom_sf"/>
</dbReference>
<evidence type="ECO:0000313" key="3">
    <source>
        <dbReference type="Proteomes" id="UP000707477"/>
    </source>
</evidence>
<protein>
    <recommendedName>
        <fullName evidence="4">WxL domain-containing protein</fullName>
    </recommendedName>
</protein>
<accession>A0ABX1L391</accession>
<sequence>MSRKVWLVVGALALAWGLGGVQTAHATDGTDLTNGLNTVPQGLKLSKYFQTGTSSNNQAHVVDGTNLASPDTQVVELTTGSPQVGSIWSIPNFKFRLGEKQVASMWLNFGSKGVNTGQGTPGDGMALVLQNALSPYTATPNFGGHEPYGETLGVWGVANQNNMTTDAVAKTAIQNSWALEFDTFMNQSTTGSDASSFDAYGLYGPHIASNYPAQSGSYTAKSGYILLNHLGAIKGTNNNFLADGMWHHLTLVYTPQSGSTSAKMSYTFNDKNPTTGASQTGKTQSVNIDPAIIDPDNTGQAVWGFTGSTGANSEANMVAFEEIPGLVNASATANLTANGKDVTTGDKISAHSPVTLTYNANYESGSETWSDIQANLKIPKGLTISKGTIDYGDNESTTLGAADIDNINQGKGITLAKGLDQSNQTAKITLKGTANDVTKSTYVSSTLSSFKGSNAVVQATTIPSFTIVPSTLHLATDQSSITADGTKPVDVTGEVTDSVNAVNNSNLVIHGTLNGDTNLDDTALSTSDAAGKFSVSVPADKLQSGANILDLTAEDKTTGALSNVGEVIITLGELKFKSITGNVNYQAQLTGAQQLVSRAGSSDLSIVVEDTRTGGNPWYLTATASPLVDKNGNQLAGNLVYANGSQTTTLSNTAATVLTHAADSSSPMTDVTGDWSAKQGLLLDLDADAMQSKENYTSGIDWTLTNSVQ</sequence>
<dbReference type="RefSeq" id="WP_168848791.1">
    <property type="nucleotide sequence ID" value="NZ_JAAVSD010000002.1"/>
</dbReference>
<evidence type="ECO:0000313" key="2">
    <source>
        <dbReference type="EMBL" id="NLR28733.1"/>
    </source>
</evidence>
<gene>
    <name evidence="2" type="ORF">HEQ44_00850</name>
</gene>
<evidence type="ECO:0008006" key="4">
    <source>
        <dbReference type="Google" id="ProtNLM"/>
    </source>
</evidence>
<reference evidence="2 3" key="1">
    <citation type="submission" date="2020-03" db="EMBL/GenBank/DDBJ databases">
        <authorList>
            <person name="Zhang Z."/>
            <person name="Guo Z."/>
            <person name="Hou Q."/>
            <person name="Shen X."/>
        </authorList>
    </citation>
    <scope>NUCLEOTIDE SEQUENCE [LARGE SCALE GENOMIC DNA]</scope>
    <source>
        <strain evidence="2 3">HBUAS51329</strain>
    </source>
</reference>